<dbReference type="KEGG" id="tab:CIG75_15685"/>
<dbReference type="EMBL" id="CP022657">
    <property type="protein sequence ID" value="ASS76240.1"/>
    <property type="molecule type" value="Genomic_DNA"/>
</dbReference>
<protein>
    <submittedName>
        <fullName evidence="1">Uncharacterized protein</fullName>
    </submittedName>
</protein>
<gene>
    <name evidence="1" type="ORF">CIG75_15685</name>
</gene>
<keyword evidence="2" id="KW-1185">Reference proteome</keyword>
<sequence length="121" mass="14505">MRMSKGWEFVFDERLGIALPQLERDWNLYSRADQERMIETWEKVKARIPDRVHELEAVINVNQLQVSQEDDWDTVCDLYAEIYRIASIINDLNIWKNVEQYLSHQEEQSPGIAEEHTNREK</sequence>
<proteinExistence type="predicted"/>
<dbReference type="AlphaFoldDB" id="A0A223D3X2"/>
<dbReference type="Proteomes" id="UP000214688">
    <property type="component" value="Chromosome"/>
</dbReference>
<name>A0A223D3X2_9BACL</name>
<evidence type="ECO:0000313" key="1">
    <source>
        <dbReference type="EMBL" id="ASS76240.1"/>
    </source>
</evidence>
<evidence type="ECO:0000313" key="2">
    <source>
        <dbReference type="Proteomes" id="UP000214688"/>
    </source>
</evidence>
<organism evidence="1 2">
    <name type="scientific">Tumebacillus algifaecis</name>
    <dbReference type="NCBI Taxonomy" id="1214604"/>
    <lineage>
        <taxon>Bacteria</taxon>
        <taxon>Bacillati</taxon>
        <taxon>Bacillota</taxon>
        <taxon>Bacilli</taxon>
        <taxon>Bacillales</taxon>
        <taxon>Alicyclobacillaceae</taxon>
        <taxon>Tumebacillus</taxon>
    </lineage>
</organism>
<accession>A0A223D3X2</accession>
<reference evidence="1 2" key="1">
    <citation type="journal article" date="2015" name="Int. J. Syst. Evol. Microbiol.">
        <title>Tumebacillus algifaecis sp. nov., isolated from decomposing algal scum.</title>
        <authorList>
            <person name="Wu Y.F."/>
            <person name="Zhang B."/>
            <person name="Xing P."/>
            <person name="Wu Q.L."/>
            <person name="Liu S.J."/>
        </authorList>
    </citation>
    <scope>NUCLEOTIDE SEQUENCE [LARGE SCALE GENOMIC DNA]</scope>
    <source>
        <strain evidence="1 2">THMBR28</strain>
    </source>
</reference>
<dbReference type="OrthoDB" id="2989999at2"/>